<proteinExistence type="predicted"/>
<dbReference type="InterPro" id="IPR016047">
    <property type="entry name" value="M23ase_b-sheet_dom"/>
</dbReference>
<sequence>MRGARVKLTMRRATALLGAWALLTGCSNNTEPSSPPTDSSPSATAVPSATTDALPIEPTPILARALSRPVPVPATDGRTHLAYELYLTNAMGQVIDLESVTVNAGDRELLTLSGEDLRNRTRLLGAMGEPSASFGPAQSGVVWIDLALDQPDVPQRLSHTVAVKLSRPMPPLLPAEMAEEVAPVAVSTRKPVVISPPLRGPNWLAANSCCNEMTSHRMALNPISGELWAAERFAIDYLQIDADGALYKGDATQLASYPFYGADVLAVADGPVVSVLDGLPEQTPTTDATGLTLPEYGGNHVVQDIGDGNYAFYAHLKTGSAQVKPGDQLSTGQVIGHLGNTGNTDAPHLHFHVMSTPDPLAADGLPFLFDSFTVDGRLSSPADLVTLLTGGTVHVAPGTTPRTETDLSPLVMDVMSYAAE</sequence>
<feature type="region of interest" description="Disordered" evidence="1">
    <location>
        <begin position="28"/>
        <end position="53"/>
    </location>
</feature>
<dbReference type="PANTHER" id="PTHR21666:SF270">
    <property type="entry name" value="MUREIN HYDROLASE ACTIVATOR ENVC"/>
    <property type="match status" value="1"/>
</dbReference>
<comment type="caution">
    <text evidence="4">The sequence shown here is derived from an EMBL/GenBank/DDBJ whole genome shotgun (WGS) entry which is preliminary data.</text>
</comment>
<protein>
    <submittedName>
        <fullName evidence="4">Peptidase M23</fullName>
    </submittedName>
</protein>
<dbReference type="PROSITE" id="PS51257">
    <property type="entry name" value="PROKAR_LIPOPROTEIN"/>
    <property type="match status" value="1"/>
</dbReference>
<dbReference type="Proteomes" id="UP000191039">
    <property type="component" value="Unassembled WGS sequence"/>
</dbReference>
<gene>
    <name evidence="4" type="ORF">BV510_05445</name>
</gene>
<keyword evidence="2" id="KW-0732">Signal</keyword>
<dbReference type="InterPro" id="IPR050570">
    <property type="entry name" value="Cell_wall_metabolism_enzyme"/>
</dbReference>
<evidence type="ECO:0000313" key="4">
    <source>
        <dbReference type="EMBL" id="OPE55369.1"/>
    </source>
</evidence>
<evidence type="ECO:0000259" key="3">
    <source>
        <dbReference type="Pfam" id="PF01551"/>
    </source>
</evidence>
<organism evidence="4 5">
    <name type="scientific">Mycolicibacterium diernhoferi</name>
    <dbReference type="NCBI Taxonomy" id="1801"/>
    <lineage>
        <taxon>Bacteria</taxon>
        <taxon>Bacillati</taxon>
        <taxon>Actinomycetota</taxon>
        <taxon>Actinomycetes</taxon>
        <taxon>Mycobacteriales</taxon>
        <taxon>Mycobacteriaceae</taxon>
        <taxon>Mycolicibacterium</taxon>
    </lineage>
</organism>
<feature type="signal peptide" evidence="2">
    <location>
        <begin position="1"/>
        <end position="29"/>
    </location>
</feature>
<dbReference type="STRING" id="1801.BRW64_06565"/>
<dbReference type="InterPro" id="IPR011055">
    <property type="entry name" value="Dup_hybrid_motif"/>
</dbReference>
<dbReference type="AlphaFoldDB" id="A0A1Q4HIG0"/>
<evidence type="ECO:0000256" key="1">
    <source>
        <dbReference type="SAM" id="MobiDB-lite"/>
    </source>
</evidence>
<feature type="chain" id="PRO_5011899113" evidence="2">
    <location>
        <begin position="30"/>
        <end position="420"/>
    </location>
</feature>
<accession>A0A1Q4HIG0</accession>
<dbReference type="PANTHER" id="PTHR21666">
    <property type="entry name" value="PEPTIDASE-RELATED"/>
    <property type="match status" value="1"/>
</dbReference>
<evidence type="ECO:0000256" key="2">
    <source>
        <dbReference type="SAM" id="SignalP"/>
    </source>
</evidence>
<dbReference type="GO" id="GO:0004222">
    <property type="term" value="F:metalloendopeptidase activity"/>
    <property type="evidence" value="ECO:0007669"/>
    <property type="project" value="TreeGrafter"/>
</dbReference>
<evidence type="ECO:0000313" key="5">
    <source>
        <dbReference type="Proteomes" id="UP000191039"/>
    </source>
</evidence>
<dbReference type="EMBL" id="MIJD01000035">
    <property type="protein sequence ID" value="OPE55369.1"/>
    <property type="molecule type" value="Genomic_DNA"/>
</dbReference>
<dbReference type="Gene3D" id="2.70.70.10">
    <property type="entry name" value="Glucose Permease (Domain IIA)"/>
    <property type="match status" value="1"/>
</dbReference>
<name>A0A1Q4HIG0_9MYCO</name>
<dbReference type="CDD" id="cd12797">
    <property type="entry name" value="M23_peptidase"/>
    <property type="match status" value="1"/>
</dbReference>
<dbReference type="SUPFAM" id="SSF51261">
    <property type="entry name" value="Duplicated hybrid motif"/>
    <property type="match status" value="1"/>
</dbReference>
<reference evidence="4 5" key="1">
    <citation type="submission" date="2016-09" db="EMBL/GenBank/DDBJ databases">
        <title>genome sequences of unsequenced Mycobacteria.</title>
        <authorList>
            <person name="Greninger A.L."/>
            <person name="Jerome K.R."/>
            <person name="Mcnair B."/>
            <person name="Wallis C."/>
            <person name="Fang F."/>
        </authorList>
    </citation>
    <scope>NUCLEOTIDE SEQUENCE [LARGE SCALE GENOMIC DNA]</scope>
    <source>
        <strain evidence="4 5">BM1</strain>
    </source>
</reference>
<feature type="compositionally biased region" description="Low complexity" evidence="1">
    <location>
        <begin position="36"/>
        <end position="53"/>
    </location>
</feature>
<dbReference type="Pfam" id="PF01551">
    <property type="entry name" value="Peptidase_M23"/>
    <property type="match status" value="1"/>
</dbReference>
<feature type="domain" description="M23ase beta-sheet core" evidence="3">
    <location>
        <begin position="261"/>
        <end position="356"/>
    </location>
</feature>